<feature type="transmembrane region" description="Helical" evidence="5">
    <location>
        <begin position="45"/>
        <end position="64"/>
    </location>
</feature>
<dbReference type="GO" id="GO:0016020">
    <property type="term" value="C:membrane"/>
    <property type="evidence" value="ECO:0007669"/>
    <property type="project" value="InterPro"/>
</dbReference>
<dbReference type="SMART" id="SM00730">
    <property type="entry name" value="PSN"/>
    <property type="match status" value="1"/>
</dbReference>
<dbReference type="InterPro" id="IPR006639">
    <property type="entry name" value="Preselin/SPP"/>
</dbReference>
<evidence type="ECO:0000256" key="4">
    <source>
        <dbReference type="ARBA" id="ARBA00023136"/>
    </source>
</evidence>
<dbReference type="InterPro" id="IPR010545">
    <property type="entry name" value="SPP"/>
</dbReference>
<keyword evidence="4 5" id="KW-0472">Membrane</keyword>
<feature type="transmembrane region" description="Helical" evidence="5">
    <location>
        <begin position="202"/>
        <end position="221"/>
    </location>
</feature>
<comment type="subcellular location">
    <subcellularLocation>
        <location evidence="1">Endomembrane system</location>
        <topology evidence="1">Multi-pass membrane protein</topology>
    </subcellularLocation>
</comment>
<dbReference type="GO" id="GO:0012505">
    <property type="term" value="C:endomembrane system"/>
    <property type="evidence" value="ECO:0007669"/>
    <property type="project" value="UniProtKB-SubCell"/>
</dbReference>
<accession>A0A832XJ45</accession>
<keyword evidence="3 5" id="KW-1133">Transmembrane helix</keyword>
<evidence type="ECO:0000313" key="7">
    <source>
        <dbReference type="Proteomes" id="UP000646946"/>
    </source>
</evidence>
<evidence type="ECO:0000313" key="6">
    <source>
        <dbReference type="EMBL" id="HIK00082.1"/>
    </source>
</evidence>
<organism evidence="6 7">
    <name type="scientific">Candidatus Naiadarchaeum limnaeum</name>
    <dbReference type="NCBI Taxonomy" id="2756139"/>
    <lineage>
        <taxon>Archaea</taxon>
        <taxon>Candidatus Undinarchaeota</taxon>
        <taxon>Candidatus Undinarchaeia</taxon>
        <taxon>Candidatus Naiadarchaeales</taxon>
        <taxon>Candidatus Naiadarchaeaceae</taxon>
        <taxon>Candidatus Naiadarchaeum</taxon>
    </lineage>
</organism>
<keyword evidence="7" id="KW-1185">Reference proteome</keyword>
<feature type="transmembrane region" description="Helical" evidence="5">
    <location>
        <begin position="227"/>
        <end position="246"/>
    </location>
</feature>
<name>A0A832XJ45_9ARCH</name>
<evidence type="ECO:0008006" key="8">
    <source>
        <dbReference type="Google" id="ProtNLM"/>
    </source>
</evidence>
<dbReference type="AlphaFoldDB" id="A0A832XJ45"/>
<feature type="transmembrane region" description="Helical" evidence="5">
    <location>
        <begin position="97"/>
        <end position="112"/>
    </location>
</feature>
<feature type="transmembrane region" description="Helical" evidence="5">
    <location>
        <begin position="253"/>
        <end position="274"/>
    </location>
</feature>
<evidence type="ECO:0000256" key="3">
    <source>
        <dbReference type="ARBA" id="ARBA00022989"/>
    </source>
</evidence>
<sequence>MADDMRWKLFLNESIMFLLIQAIGLYVGYRFFLQQMIIPAETTSSIFTFLISFAVATVGLILLLKFFKTRVFFKFLLAFLIFVGAETVFLVFVPEEAAILIAIELVLLRFVWPNVFSQNLALIFAVSGISATLGLFFSFEAVLVILAVLSVYDVIAVYRTKHMITLFKGLLEKGVPFSIIVPDRAGDVRAQVKDAQPGTGRFLLLGTGDIAFPIVFAVAALKFGMLSSISIILGAFVGLFFIHLILMQKKVGAIPALPPIVFFSLIGFIISLVVF</sequence>
<feature type="transmembrane region" description="Helical" evidence="5">
    <location>
        <begin position="119"/>
        <end position="136"/>
    </location>
</feature>
<evidence type="ECO:0000256" key="5">
    <source>
        <dbReference type="SAM" id="Phobius"/>
    </source>
</evidence>
<feature type="transmembrane region" description="Helical" evidence="5">
    <location>
        <begin position="71"/>
        <end position="91"/>
    </location>
</feature>
<dbReference type="GO" id="GO:0042500">
    <property type="term" value="F:aspartic endopeptidase activity, intramembrane cleaving"/>
    <property type="evidence" value="ECO:0007669"/>
    <property type="project" value="InterPro"/>
</dbReference>
<reference evidence="6 7" key="1">
    <citation type="journal article" name="Nat. Commun.">
        <title>Undinarchaeota illuminate DPANN phylogeny and the impact of gene transfer on archaeal evolution.</title>
        <authorList>
            <person name="Dombrowski N."/>
            <person name="Williams T.A."/>
            <person name="Sun J."/>
            <person name="Woodcroft B.J."/>
            <person name="Lee J.H."/>
            <person name="Minh B.Q."/>
            <person name="Rinke C."/>
            <person name="Spang A."/>
        </authorList>
    </citation>
    <scope>NUCLEOTIDE SEQUENCE [LARGE SCALE GENOMIC DNA]</scope>
    <source>
        <strain evidence="6">MAG_bin1129</strain>
    </source>
</reference>
<gene>
    <name evidence="6" type="ORF">H1016_00900</name>
</gene>
<keyword evidence="2 5" id="KW-0812">Transmembrane</keyword>
<dbReference type="EMBL" id="DVAB01000008">
    <property type="protein sequence ID" value="HIK00082.1"/>
    <property type="molecule type" value="Genomic_DNA"/>
</dbReference>
<dbReference type="Pfam" id="PF06550">
    <property type="entry name" value="SPP"/>
    <property type="match status" value="1"/>
</dbReference>
<feature type="transmembrane region" description="Helical" evidence="5">
    <location>
        <begin position="15"/>
        <end position="33"/>
    </location>
</feature>
<protein>
    <recommendedName>
        <fullName evidence="8">Signal-peptide peptidase, presenilin aspartyl protease</fullName>
    </recommendedName>
</protein>
<evidence type="ECO:0000256" key="1">
    <source>
        <dbReference type="ARBA" id="ARBA00004127"/>
    </source>
</evidence>
<proteinExistence type="predicted"/>
<dbReference type="Proteomes" id="UP000646946">
    <property type="component" value="Unassembled WGS sequence"/>
</dbReference>
<comment type="caution">
    <text evidence="6">The sequence shown here is derived from an EMBL/GenBank/DDBJ whole genome shotgun (WGS) entry which is preliminary data.</text>
</comment>
<feature type="transmembrane region" description="Helical" evidence="5">
    <location>
        <begin position="142"/>
        <end position="158"/>
    </location>
</feature>
<evidence type="ECO:0000256" key="2">
    <source>
        <dbReference type="ARBA" id="ARBA00022692"/>
    </source>
</evidence>